<reference evidence="15" key="1">
    <citation type="journal article" date="2023" name="Science">
        <title>Elucidation of the pathway for biosynthesis of saponin adjuvants from the soapbark tree.</title>
        <authorList>
            <person name="Reed J."/>
            <person name="Orme A."/>
            <person name="El-Demerdash A."/>
            <person name="Owen C."/>
            <person name="Martin L.B.B."/>
            <person name="Misra R.C."/>
            <person name="Kikuchi S."/>
            <person name="Rejzek M."/>
            <person name="Martin A.C."/>
            <person name="Harkess A."/>
            <person name="Leebens-Mack J."/>
            <person name="Louveau T."/>
            <person name="Stephenson M.J."/>
            <person name="Osbourn A."/>
        </authorList>
    </citation>
    <scope>NUCLEOTIDE SEQUENCE</scope>
    <source>
        <strain evidence="15">S10</strain>
    </source>
</reference>
<dbReference type="AlphaFoldDB" id="A0AAD7LED0"/>
<evidence type="ECO:0000256" key="7">
    <source>
        <dbReference type="ARBA" id="ARBA00022741"/>
    </source>
</evidence>
<evidence type="ECO:0000259" key="14">
    <source>
        <dbReference type="PROSITE" id="PS50011"/>
    </source>
</evidence>
<dbReference type="InterPro" id="IPR011009">
    <property type="entry name" value="Kinase-like_dom_sf"/>
</dbReference>
<organism evidence="15 16">
    <name type="scientific">Quillaja saponaria</name>
    <name type="common">Soap bark tree</name>
    <dbReference type="NCBI Taxonomy" id="32244"/>
    <lineage>
        <taxon>Eukaryota</taxon>
        <taxon>Viridiplantae</taxon>
        <taxon>Streptophyta</taxon>
        <taxon>Embryophyta</taxon>
        <taxon>Tracheophyta</taxon>
        <taxon>Spermatophyta</taxon>
        <taxon>Magnoliopsida</taxon>
        <taxon>eudicotyledons</taxon>
        <taxon>Gunneridae</taxon>
        <taxon>Pentapetalae</taxon>
        <taxon>rosids</taxon>
        <taxon>fabids</taxon>
        <taxon>Fabales</taxon>
        <taxon>Quillajaceae</taxon>
        <taxon>Quillaja</taxon>
    </lineage>
</organism>
<keyword evidence="4" id="KW-0723">Serine/threonine-protein kinase</keyword>
<dbReference type="Proteomes" id="UP001163823">
    <property type="component" value="Chromosome 9"/>
</dbReference>
<keyword evidence="15" id="KW-0675">Receptor</keyword>
<evidence type="ECO:0000256" key="4">
    <source>
        <dbReference type="ARBA" id="ARBA00022527"/>
    </source>
</evidence>
<keyword evidence="9" id="KW-0067">ATP-binding</keyword>
<proteinExistence type="predicted"/>
<protein>
    <recommendedName>
        <fullName evidence="2">non-specific serine/threonine protein kinase</fullName>
        <ecNumber evidence="2">2.7.11.1</ecNumber>
    </recommendedName>
</protein>
<feature type="domain" description="Protein kinase" evidence="14">
    <location>
        <begin position="1"/>
        <end position="159"/>
    </location>
</feature>
<comment type="catalytic activity">
    <reaction evidence="13">
        <text>L-seryl-[protein] + ATP = O-phospho-L-seryl-[protein] + ADP + H(+)</text>
        <dbReference type="Rhea" id="RHEA:17989"/>
        <dbReference type="Rhea" id="RHEA-COMP:9863"/>
        <dbReference type="Rhea" id="RHEA-COMP:11604"/>
        <dbReference type="ChEBI" id="CHEBI:15378"/>
        <dbReference type="ChEBI" id="CHEBI:29999"/>
        <dbReference type="ChEBI" id="CHEBI:30616"/>
        <dbReference type="ChEBI" id="CHEBI:83421"/>
        <dbReference type="ChEBI" id="CHEBI:456216"/>
        <dbReference type="EC" id="2.7.11.1"/>
    </reaction>
</comment>
<evidence type="ECO:0000256" key="9">
    <source>
        <dbReference type="ARBA" id="ARBA00022840"/>
    </source>
</evidence>
<dbReference type="InterPro" id="IPR000719">
    <property type="entry name" value="Prot_kinase_dom"/>
</dbReference>
<evidence type="ECO:0000256" key="6">
    <source>
        <dbReference type="ARBA" id="ARBA00022692"/>
    </source>
</evidence>
<keyword evidence="10" id="KW-1133">Transmembrane helix</keyword>
<name>A0AAD7LED0_QUISA</name>
<dbReference type="EMBL" id="JARAOO010000009">
    <property type="protein sequence ID" value="KAJ7955630.1"/>
    <property type="molecule type" value="Genomic_DNA"/>
</dbReference>
<evidence type="ECO:0000256" key="13">
    <source>
        <dbReference type="ARBA" id="ARBA00048679"/>
    </source>
</evidence>
<dbReference type="Gene3D" id="1.10.510.10">
    <property type="entry name" value="Transferase(Phosphotransferase) domain 1"/>
    <property type="match status" value="1"/>
</dbReference>
<keyword evidence="5" id="KW-0808">Transferase</keyword>
<dbReference type="GO" id="GO:0005886">
    <property type="term" value="C:plasma membrane"/>
    <property type="evidence" value="ECO:0007669"/>
    <property type="project" value="UniProtKB-SubCell"/>
</dbReference>
<dbReference type="InterPro" id="IPR047117">
    <property type="entry name" value="PERK1-13-like"/>
</dbReference>
<keyword evidence="7" id="KW-0547">Nucleotide-binding</keyword>
<dbReference type="PROSITE" id="PS50011">
    <property type="entry name" value="PROTEIN_KINASE_DOM"/>
    <property type="match status" value="1"/>
</dbReference>
<evidence type="ECO:0000256" key="8">
    <source>
        <dbReference type="ARBA" id="ARBA00022777"/>
    </source>
</evidence>
<evidence type="ECO:0000313" key="15">
    <source>
        <dbReference type="EMBL" id="KAJ7955630.1"/>
    </source>
</evidence>
<accession>A0AAD7LED0</accession>
<keyword evidence="6" id="KW-0812">Transmembrane</keyword>
<dbReference type="Pfam" id="PF07714">
    <property type="entry name" value="PK_Tyr_Ser-Thr"/>
    <property type="match status" value="1"/>
</dbReference>
<evidence type="ECO:0000256" key="11">
    <source>
        <dbReference type="ARBA" id="ARBA00023136"/>
    </source>
</evidence>
<dbReference type="GO" id="GO:0004674">
    <property type="term" value="F:protein serine/threonine kinase activity"/>
    <property type="evidence" value="ECO:0007669"/>
    <property type="project" value="UniProtKB-KW"/>
</dbReference>
<dbReference type="InterPro" id="IPR001245">
    <property type="entry name" value="Ser-Thr/Tyr_kinase_cat_dom"/>
</dbReference>
<evidence type="ECO:0000256" key="1">
    <source>
        <dbReference type="ARBA" id="ARBA00004162"/>
    </source>
</evidence>
<dbReference type="EC" id="2.7.11.1" evidence="2"/>
<evidence type="ECO:0000256" key="12">
    <source>
        <dbReference type="ARBA" id="ARBA00047899"/>
    </source>
</evidence>
<dbReference type="PANTHER" id="PTHR47982">
    <property type="entry name" value="PROLINE-RICH RECEPTOR-LIKE PROTEIN KINASE PERK4"/>
    <property type="match status" value="1"/>
</dbReference>
<keyword evidence="3" id="KW-1003">Cell membrane</keyword>
<evidence type="ECO:0000256" key="5">
    <source>
        <dbReference type="ARBA" id="ARBA00022679"/>
    </source>
</evidence>
<comment type="subcellular location">
    <subcellularLocation>
        <location evidence="1">Cell membrane</location>
        <topology evidence="1">Single-pass membrane protein</topology>
    </subcellularLocation>
</comment>
<keyword evidence="11" id="KW-0472">Membrane</keyword>
<dbReference type="PANTHER" id="PTHR47982:SF57">
    <property type="entry name" value="PROTEIN KINASE DOMAIN-CONTAINING PROTEIN"/>
    <property type="match status" value="1"/>
</dbReference>
<dbReference type="GO" id="GO:0005524">
    <property type="term" value="F:ATP binding"/>
    <property type="evidence" value="ECO:0007669"/>
    <property type="project" value="UniProtKB-KW"/>
</dbReference>
<comment type="caution">
    <text evidence="15">The sequence shown here is derived from an EMBL/GenBank/DDBJ whole genome shotgun (WGS) entry which is preliminary data.</text>
</comment>
<keyword evidence="8 15" id="KW-0418">Kinase</keyword>
<evidence type="ECO:0000256" key="2">
    <source>
        <dbReference type="ARBA" id="ARBA00012513"/>
    </source>
</evidence>
<gene>
    <name evidence="15" type="ORF">O6P43_022185</name>
</gene>
<evidence type="ECO:0000256" key="3">
    <source>
        <dbReference type="ARBA" id="ARBA00022475"/>
    </source>
</evidence>
<keyword evidence="16" id="KW-1185">Reference proteome</keyword>
<sequence length="159" mass="17724">MEMVSCVNGTLASWLFGNRSMPTLTWEQRMQISIGIAKGLWVFHKNPVEKMVHGNIKTTNILLNEKLEAKIAGSISSNLKWKKMYGLEANLEDVFSFGIVLMQILAGRNTRTLVGEARGAILTGNVSSMADPCLNGAYIQSEFWNLLSISVLLYLQKRT</sequence>
<dbReference type="SUPFAM" id="SSF56112">
    <property type="entry name" value="Protein kinase-like (PK-like)"/>
    <property type="match status" value="1"/>
</dbReference>
<comment type="catalytic activity">
    <reaction evidence="12">
        <text>L-threonyl-[protein] + ATP = O-phospho-L-threonyl-[protein] + ADP + H(+)</text>
        <dbReference type="Rhea" id="RHEA:46608"/>
        <dbReference type="Rhea" id="RHEA-COMP:11060"/>
        <dbReference type="Rhea" id="RHEA-COMP:11605"/>
        <dbReference type="ChEBI" id="CHEBI:15378"/>
        <dbReference type="ChEBI" id="CHEBI:30013"/>
        <dbReference type="ChEBI" id="CHEBI:30616"/>
        <dbReference type="ChEBI" id="CHEBI:61977"/>
        <dbReference type="ChEBI" id="CHEBI:456216"/>
        <dbReference type="EC" id="2.7.11.1"/>
    </reaction>
</comment>
<evidence type="ECO:0000256" key="10">
    <source>
        <dbReference type="ARBA" id="ARBA00022989"/>
    </source>
</evidence>
<evidence type="ECO:0000313" key="16">
    <source>
        <dbReference type="Proteomes" id="UP001163823"/>
    </source>
</evidence>